<evidence type="ECO:0000313" key="1">
    <source>
        <dbReference type="EMBL" id="SHE66618.1"/>
    </source>
</evidence>
<dbReference type="RefSeq" id="WP_073153738.1">
    <property type="nucleotide sequence ID" value="NZ_FQVL01000002.1"/>
</dbReference>
<name>A0A1M4VCM3_9BACL</name>
<sequence length="127" mass="15380">MEREFREVIVKTMFRVYTSFVEVDRKNEVCTIEIYEGKPYRYILGIIPIWKEPIKPIETNMNVSYVKAIIDFIEDFETVDRNMRELELWNGKIEYKNQHELENVCHLPEIWIDGVKVQEREEVVMYG</sequence>
<dbReference type="EMBL" id="FQVL01000002">
    <property type="protein sequence ID" value="SHE66618.1"/>
    <property type="molecule type" value="Genomic_DNA"/>
</dbReference>
<protein>
    <submittedName>
        <fullName evidence="1">Uncharacterized protein</fullName>
    </submittedName>
</protein>
<reference evidence="1 2" key="1">
    <citation type="submission" date="2016-11" db="EMBL/GenBank/DDBJ databases">
        <authorList>
            <person name="Jaros S."/>
            <person name="Januszkiewicz K."/>
            <person name="Wedrychowicz H."/>
        </authorList>
    </citation>
    <scope>NUCLEOTIDE SEQUENCE [LARGE SCALE GENOMIC DNA]</scope>
    <source>
        <strain evidence="1 2">DSM 44666</strain>
    </source>
</reference>
<proteinExistence type="predicted"/>
<keyword evidence="2" id="KW-1185">Reference proteome</keyword>
<organism evidence="1 2">
    <name type="scientific">Seinonella peptonophila</name>
    <dbReference type="NCBI Taxonomy" id="112248"/>
    <lineage>
        <taxon>Bacteria</taxon>
        <taxon>Bacillati</taxon>
        <taxon>Bacillota</taxon>
        <taxon>Bacilli</taxon>
        <taxon>Bacillales</taxon>
        <taxon>Thermoactinomycetaceae</taxon>
        <taxon>Seinonella</taxon>
    </lineage>
</organism>
<gene>
    <name evidence="1" type="ORF">SAMN05444392_102291</name>
</gene>
<dbReference type="Proteomes" id="UP000184476">
    <property type="component" value="Unassembled WGS sequence"/>
</dbReference>
<dbReference type="AlphaFoldDB" id="A0A1M4VCM3"/>
<accession>A0A1M4VCM3</accession>
<evidence type="ECO:0000313" key="2">
    <source>
        <dbReference type="Proteomes" id="UP000184476"/>
    </source>
</evidence>